<gene>
    <name evidence="1" type="ORF">LCGC14_2693890</name>
</gene>
<accession>A0A0F9C9G8</accession>
<dbReference type="AlphaFoldDB" id="A0A0F9C9G8"/>
<comment type="caution">
    <text evidence="1">The sequence shown here is derived from an EMBL/GenBank/DDBJ whole genome shotgun (WGS) entry which is preliminary data.</text>
</comment>
<proteinExistence type="predicted"/>
<evidence type="ECO:0000313" key="1">
    <source>
        <dbReference type="EMBL" id="KKK93336.1"/>
    </source>
</evidence>
<reference evidence="1" key="1">
    <citation type="journal article" date="2015" name="Nature">
        <title>Complex archaea that bridge the gap between prokaryotes and eukaryotes.</title>
        <authorList>
            <person name="Spang A."/>
            <person name="Saw J.H."/>
            <person name="Jorgensen S.L."/>
            <person name="Zaremba-Niedzwiedzka K."/>
            <person name="Martijn J."/>
            <person name="Lind A.E."/>
            <person name="van Eijk R."/>
            <person name="Schleper C."/>
            <person name="Guy L."/>
            <person name="Ettema T.J."/>
        </authorList>
    </citation>
    <scope>NUCLEOTIDE SEQUENCE</scope>
</reference>
<organism evidence="1">
    <name type="scientific">marine sediment metagenome</name>
    <dbReference type="NCBI Taxonomy" id="412755"/>
    <lineage>
        <taxon>unclassified sequences</taxon>
        <taxon>metagenomes</taxon>
        <taxon>ecological metagenomes</taxon>
    </lineage>
</organism>
<protein>
    <submittedName>
        <fullName evidence="1">Uncharacterized protein</fullName>
    </submittedName>
</protein>
<sequence>MKNIDSYRNLLIGLTKTFKETGGIDKSDSNHVIKEFMKLIVDSIEFHTGLDLDNQFQDLYE</sequence>
<name>A0A0F9C9G8_9ZZZZ</name>
<dbReference type="EMBL" id="LAZR01047818">
    <property type="protein sequence ID" value="KKK93336.1"/>
    <property type="molecule type" value="Genomic_DNA"/>
</dbReference>